<proteinExistence type="predicted"/>
<evidence type="ECO:0000313" key="1">
    <source>
        <dbReference type="EMBL" id="AGH24168.1"/>
    </source>
</evidence>
<dbReference type="GO" id="GO:0005840">
    <property type="term" value="C:ribosome"/>
    <property type="evidence" value="ECO:0007669"/>
    <property type="project" value="UniProtKB-KW"/>
</dbReference>
<dbReference type="EMBL" id="KC353354">
    <property type="protein sequence ID" value="AGH24168.1"/>
    <property type="molecule type" value="Genomic_DNA"/>
</dbReference>
<sequence length="188" mass="20924">MSFISKIDNFSDQLKQSAFFKSELSDCFLEGPVISNSTGVISVDLGLKVPAKFRENELKSSILYSSDDGLDVGKKVRVSMWTIETSEGDLLCDPYSYEQSLHDSITWNYISKQEFVKGIVVNSVNGGFSVAIGGIIAFLPRSLAKLPRVGKVEHIHSLMTTYSLYKVITVNESTKNIVLGLWRVNTRM</sequence>
<dbReference type="InterPro" id="IPR035104">
    <property type="entry name" value="Ribosomal_protein_S1-like"/>
</dbReference>
<organism evidence="1">
    <name type="scientific">Jakoba bahamiensis</name>
    <dbReference type="NCBI Taxonomy" id="221721"/>
    <lineage>
        <taxon>Eukaryota</taxon>
        <taxon>Discoba</taxon>
        <taxon>Jakobida</taxon>
        <taxon>Histionina</taxon>
        <taxon>Jakobidae</taxon>
        <taxon>Jakoba</taxon>
    </lineage>
</organism>
<dbReference type="AlphaFoldDB" id="M4QL39"/>
<reference evidence="1" key="1">
    <citation type="journal article" date="2006" name="RNA">
        <title>Hybrid E. coli--Mitochondrial ribonuclease P RNAs are catalytically active.</title>
        <authorList>
            <person name="Seif E."/>
            <person name="Cadieux A."/>
            <person name="Lang B.F."/>
        </authorList>
    </citation>
    <scope>NUCLEOTIDE SEQUENCE</scope>
    <source>
        <strain evidence="1">ATCC 50695</strain>
    </source>
</reference>
<dbReference type="RefSeq" id="YP_007890674.1">
    <property type="nucleotide sequence ID" value="NC_021126.1"/>
</dbReference>
<dbReference type="PRINTS" id="PR00681">
    <property type="entry name" value="RIBOSOMALS1"/>
</dbReference>
<dbReference type="SUPFAM" id="SSF50249">
    <property type="entry name" value="Nucleic acid-binding proteins"/>
    <property type="match status" value="1"/>
</dbReference>
<reference evidence="1" key="2">
    <citation type="journal article" date="2013" name="Genome Biol. Evol.">
        <title>Strikingly bacteria-like and gene-rich mitochondrial genomes throughout jakobid protists.</title>
        <authorList>
            <person name="Burger G."/>
            <person name="Gray M.W."/>
            <person name="Forget L."/>
            <person name="Lang B.F."/>
        </authorList>
    </citation>
    <scope>NUCLEOTIDE SEQUENCE</scope>
    <source>
        <strain evidence="1">ATCC 50695</strain>
    </source>
</reference>
<keyword evidence="1" id="KW-0687">Ribonucleoprotein</keyword>
<protein>
    <submittedName>
        <fullName evidence="1">Ribosomal protein S1</fullName>
    </submittedName>
</protein>
<accession>M4QL39</accession>
<geneLocation type="mitochondrion" evidence="1"/>
<name>M4QL39_9EUKA</name>
<dbReference type="InterPro" id="IPR012340">
    <property type="entry name" value="NA-bd_OB-fold"/>
</dbReference>
<gene>
    <name evidence="1" type="primary">rps1</name>
</gene>
<keyword evidence="1" id="KW-0496">Mitochondrion</keyword>
<dbReference type="GeneID" id="15333096"/>
<keyword evidence="1" id="KW-0689">Ribosomal protein</keyword>